<name>A0A1W6BXJ9_9BACT</name>
<gene>
    <name evidence="2" type="ORF">CCUN_1247</name>
</gene>
<dbReference type="RefSeq" id="WP_027305404.1">
    <property type="nucleotide sequence ID" value="NZ_CP020867.1"/>
</dbReference>
<evidence type="ECO:0000313" key="2">
    <source>
        <dbReference type="EMBL" id="ARJ56839.1"/>
    </source>
</evidence>
<sequence length="225" mass="26157">MITLSSFNRYFGNNPLQTLTKIRDEIIENGNPELTKEAREKLGNSFINVYKDYVKLSDKVELVEGSIEDKLRKNEFSESEVKSLFKWIDENTKSPHWMEVDGVSYDEAYTKLFHTSKNIDEFKTKYLELQQKYLVDFRNINSSQKNSEENKEKPFTPIQGESKNKETYKDDSTRNELVKKLLEGKFSTSKELELLFGMKFSDDDAGEFNKILSLNSAPKSIDIKA</sequence>
<accession>A0A1W6BXJ9</accession>
<reference evidence="2 3" key="1">
    <citation type="submission" date="2017-04" db="EMBL/GenBank/DDBJ databases">
        <title>Complete genome sequence of the Campylobacter cuniculorum type strain LMG24588.</title>
        <authorList>
            <person name="Miller W.G."/>
            <person name="Yee E."/>
            <person name="Revez J."/>
            <person name="Bono J.L."/>
            <person name="Rossi M."/>
        </authorList>
    </citation>
    <scope>NUCLEOTIDE SEQUENCE [LARGE SCALE GENOMIC DNA]</scope>
    <source>
        <strain evidence="2 3">LMG 24588</strain>
    </source>
</reference>
<dbReference type="eggNOG" id="ENOG5031GPM">
    <property type="taxonomic scope" value="Bacteria"/>
</dbReference>
<protein>
    <submittedName>
        <fullName evidence="2">Uncharacterized protein</fullName>
    </submittedName>
</protein>
<proteinExistence type="predicted"/>
<feature type="region of interest" description="Disordered" evidence="1">
    <location>
        <begin position="144"/>
        <end position="170"/>
    </location>
</feature>
<dbReference type="AlphaFoldDB" id="A0A1W6BXJ9"/>
<organism evidence="2 3">
    <name type="scientific">Campylobacter cuniculorum DSM 23162 = LMG 24588</name>
    <dbReference type="NCBI Taxonomy" id="1121267"/>
    <lineage>
        <taxon>Bacteria</taxon>
        <taxon>Pseudomonadati</taxon>
        <taxon>Campylobacterota</taxon>
        <taxon>Epsilonproteobacteria</taxon>
        <taxon>Campylobacterales</taxon>
        <taxon>Campylobacteraceae</taxon>
        <taxon>Campylobacter</taxon>
    </lineage>
</organism>
<dbReference type="KEGG" id="ccun:CCUN_1247"/>
<evidence type="ECO:0000313" key="3">
    <source>
        <dbReference type="Proteomes" id="UP000192902"/>
    </source>
</evidence>
<evidence type="ECO:0000256" key="1">
    <source>
        <dbReference type="SAM" id="MobiDB-lite"/>
    </source>
</evidence>
<dbReference type="EMBL" id="CP020867">
    <property type="protein sequence ID" value="ARJ56839.1"/>
    <property type="molecule type" value="Genomic_DNA"/>
</dbReference>
<dbReference type="Proteomes" id="UP000192902">
    <property type="component" value="Chromosome"/>
</dbReference>
<dbReference type="OrthoDB" id="5359608at2"/>
<dbReference type="STRING" id="1121267.CCUN_1247"/>